<keyword evidence="3" id="KW-1185">Reference proteome</keyword>
<dbReference type="OrthoDB" id="7206654at2"/>
<evidence type="ECO:0000313" key="2">
    <source>
        <dbReference type="EMBL" id="PLR28697.1"/>
    </source>
</evidence>
<reference evidence="2 3" key="1">
    <citation type="submission" date="2017-12" db="EMBL/GenBank/DDBJ databases">
        <title>The genome sequence of Caulobacter sp. 410.</title>
        <authorList>
            <person name="Gao J."/>
            <person name="Mao X."/>
            <person name="Sun J."/>
        </authorList>
    </citation>
    <scope>NUCLEOTIDE SEQUENCE [LARGE SCALE GENOMIC DNA]</scope>
    <source>
        <strain evidence="2 3">410</strain>
    </source>
</reference>
<evidence type="ECO:0000313" key="3">
    <source>
        <dbReference type="Proteomes" id="UP000234479"/>
    </source>
</evidence>
<sequence length="60" mass="6048">MSDKPNTEGRQSNAALPPGERPGLVSEKGTVRTGKAEQKAAGPDGPSAAEVGDTFKGKAP</sequence>
<dbReference type="Proteomes" id="UP000234479">
    <property type="component" value="Unassembled WGS sequence"/>
</dbReference>
<evidence type="ECO:0000256" key="1">
    <source>
        <dbReference type="SAM" id="MobiDB-lite"/>
    </source>
</evidence>
<name>A0A2N5DRM2_9CAUL</name>
<gene>
    <name evidence="2" type="ORF">SGCZBJ_01740</name>
</gene>
<proteinExistence type="predicted"/>
<dbReference type="EMBL" id="PJRS01000006">
    <property type="protein sequence ID" value="PLR28697.1"/>
    <property type="molecule type" value="Genomic_DNA"/>
</dbReference>
<feature type="region of interest" description="Disordered" evidence="1">
    <location>
        <begin position="1"/>
        <end position="60"/>
    </location>
</feature>
<accession>A0A2N5DRM2</accession>
<protein>
    <submittedName>
        <fullName evidence="2">Uncharacterized protein</fullName>
    </submittedName>
</protein>
<dbReference type="AlphaFoldDB" id="A0A2N5DRM2"/>
<dbReference type="RefSeq" id="WP_101716315.1">
    <property type="nucleotide sequence ID" value="NZ_PJRS01000006.1"/>
</dbReference>
<organism evidence="2 3">
    <name type="scientific">Caulobacter zeae</name>
    <dbReference type="NCBI Taxonomy" id="2055137"/>
    <lineage>
        <taxon>Bacteria</taxon>
        <taxon>Pseudomonadati</taxon>
        <taxon>Pseudomonadota</taxon>
        <taxon>Alphaproteobacteria</taxon>
        <taxon>Caulobacterales</taxon>
        <taxon>Caulobacteraceae</taxon>
        <taxon>Caulobacter</taxon>
    </lineage>
</organism>
<comment type="caution">
    <text evidence="2">The sequence shown here is derived from an EMBL/GenBank/DDBJ whole genome shotgun (WGS) entry which is preliminary data.</text>
</comment>